<proteinExistence type="predicted"/>
<dbReference type="Pfam" id="PF18895">
    <property type="entry name" value="T4SS_pilin"/>
    <property type="match status" value="1"/>
</dbReference>
<dbReference type="Proteomes" id="UP000179283">
    <property type="component" value="Unassembled WGS sequence"/>
</dbReference>
<name>A0A1G2U182_9BACT</name>
<protein>
    <submittedName>
        <fullName evidence="2">Uncharacterized protein</fullName>
    </submittedName>
</protein>
<keyword evidence="1" id="KW-1133">Transmembrane helix</keyword>
<organism evidence="2 3">
    <name type="scientific">Candidatus Zambryskibacteria bacterium RIFCSPLOWO2_01_FULL_43_17</name>
    <dbReference type="NCBI Taxonomy" id="1802760"/>
    <lineage>
        <taxon>Bacteria</taxon>
        <taxon>Candidatus Zambryskiibacteriota</taxon>
    </lineage>
</organism>
<gene>
    <name evidence="2" type="ORF">A2920_00220</name>
</gene>
<keyword evidence="1" id="KW-0472">Membrane</keyword>
<feature type="transmembrane region" description="Helical" evidence="1">
    <location>
        <begin position="12"/>
        <end position="34"/>
    </location>
</feature>
<evidence type="ECO:0000256" key="1">
    <source>
        <dbReference type="SAM" id="Phobius"/>
    </source>
</evidence>
<dbReference type="AlphaFoldDB" id="A0A1G2U182"/>
<dbReference type="InterPro" id="IPR043993">
    <property type="entry name" value="T4SS_pilin"/>
</dbReference>
<accession>A0A1G2U182</accession>
<evidence type="ECO:0000313" key="3">
    <source>
        <dbReference type="Proteomes" id="UP000179283"/>
    </source>
</evidence>
<comment type="caution">
    <text evidence="2">The sequence shown here is derived from an EMBL/GenBank/DDBJ whole genome shotgun (WGS) entry which is preliminary data.</text>
</comment>
<dbReference type="EMBL" id="MHWD01000024">
    <property type="protein sequence ID" value="OHB03286.1"/>
    <property type="molecule type" value="Genomic_DNA"/>
</dbReference>
<sequence>MSIVPFLKKISTLILNPVLALLFFIAFVIFVYGIVRFIMGASDDKAREEGKRAIGYSLIGMFVMISVYGIMRFVLSTFGIDTNIYPLAP</sequence>
<keyword evidence="1" id="KW-0812">Transmembrane</keyword>
<evidence type="ECO:0000313" key="2">
    <source>
        <dbReference type="EMBL" id="OHB03286.1"/>
    </source>
</evidence>
<feature type="transmembrane region" description="Helical" evidence="1">
    <location>
        <begin position="54"/>
        <end position="75"/>
    </location>
</feature>
<reference evidence="2 3" key="1">
    <citation type="journal article" date="2016" name="Nat. Commun.">
        <title>Thousands of microbial genomes shed light on interconnected biogeochemical processes in an aquifer system.</title>
        <authorList>
            <person name="Anantharaman K."/>
            <person name="Brown C.T."/>
            <person name="Hug L.A."/>
            <person name="Sharon I."/>
            <person name="Castelle C.J."/>
            <person name="Probst A.J."/>
            <person name="Thomas B.C."/>
            <person name="Singh A."/>
            <person name="Wilkins M.J."/>
            <person name="Karaoz U."/>
            <person name="Brodie E.L."/>
            <person name="Williams K.H."/>
            <person name="Hubbard S.S."/>
            <person name="Banfield J.F."/>
        </authorList>
    </citation>
    <scope>NUCLEOTIDE SEQUENCE [LARGE SCALE GENOMIC DNA]</scope>
</reference>